<gene>
    <name evidence="2" type="ORF">PMAYCL1PPCAC_07911</name>
</gene>
<accession>A0AAN5CDM9</accession>
<keyword evidence="1" id="KW-1133">Transmembrane helix</keyword>
<comment type="caution">
    <text evidence="2">The sequence shown here is derived from an EMBL/GenBank/DDBJ whole genome shotgun (WGS) entry which is preliminary data.</text>
</comment>
<dbReference type="AlphaFoldDB" id="A0AAN5CDM9"/>
<evidence type="ECO:0000313" key="2">
    <source>
        <dbReference type="EMBL" id="GMR37716.1"/>
    </source>
</evidence>
<proteinExistence type="predicted"/>
<evidence type="ECO:0000313" key="3">
    <source>
        <dbReference type="Proteomes" id="UP001328107"/>
    </source>
</evidence>
<keyword evidence="1" id="KW-0812">Transmembrane</keyword>
<feature type="transmembrane region" description="Helical" evidence="1">
    <location>
        <begin position="104"/>
        <end position="126"/>
    </location>
</feature>
<reference evidence="3" key="1">
    <citation type="submission" date="2022-10" db="EMBL/GenBank/DDBJ databases">
        <title>Genome assembly of Pristionchus species.</title>
        <authorList>
            <person name="Yoshida K."/>
            <person name="Sommer R.J."/>
        </authorList>
    </citation>
    <scope>NUCLEOTIDE SEQUENCE [LARGE SCALE GENOMIC DNA]</scope>
    <source>
        <strain evidence="3">RS5460</strain>
    </source>
</reference>
<feature type="transmembrane region" description="Helical" evidence="1">
    <location>
        <begin position="43"/>
        <end position="63"/>
    </location>
</feature>
<sequence length="171" mass="18854">FQNRKNVVPVKRLLLWLLALLIIIGMMVALLIMFNFVHKNRPAFIPFIFVGLCLLYFLAHYIIYSIREKVKNPCLTGILLVLLFIYLCFVEPDLEKTIIEGGSAVLIAMYNVFVFAFHFFCVYITARCIASSVESSQSSGSQPAPAAIPLQAVAAAPPAASVVTQNGAQNA</sequence>
<name>A0AAN5CDM9_9BILA</name>
<feature type="non-terminal residue" evidence="2">
    <location>
        <position position="1"/>
    </location>
</feature>
<evidence type="ECO:0000256" key="1">
    <source>
        <dbReference type="SAM" id="Phobius"/>
    </source>
</evidence>
<feature type="transmembrane region" description="Helical" evidence="1">
    <location>
        <begin position="75"/>
        <end position="92"/>
    </location>
</feature>
<feature type="transmembrane region" description="Helical" evidence="1">
    <location>
        <begin position="13"/>
        <end position="37"/>
    </location>
</feature>
<keyword evidence="3" id="KW-1185">Reference proteome</keyword>
<dbReference type="Proteomes" id="UP001328107">
    <property type="component" value="Unassembled WGS sequence"/>
</dbReference>
<dbReference type="EMBL" id="BTRK01000002">
    <property type="protein sequence ID" value="GMR37716.1"/>
    <property type="molecule type" value="Genomic_DNA"/>
</dbReference>
<organism evidence="2 3">
    <name type="scientific">Pristionchus mayeri</name>
    <dbReference type="NCBI Taxonomy" id="1317129"/>
    <lineage>
        <taxon>Eukaryota</taxon>
        <taxon>Metazoa</taxon>
        <taxon>Ecdysozoa</taxon>
        <taxon>Nematoda</taxon>
        <taxon>Chromadorea</taxon>
        <taxon>Rhabditida</taxon>
        <taxon>Rhabditina</taxon>
        <taxon>Diplogasteromorpha</taxon>
        <taxon>Diplogasteroidea</taxon>
        <taxon>Neodiplogasteridae</taxon>
        <taxon>Pristionchus</taxon>
    </lineage>
</organism>
<protein>
    <submittedName>
        <fullName evidence="2">Uncharacterized protein</fullName>
    </submittedName>
</protein>
<keyword evidence="1" id="KW-0472">Membrane</keyword>